<sequence>MPNNLYTFYTTENFLDDADFLRYVKYNRPVDVSFWNNWLSSSPENIKSFQEARLQLQILLSYPPVTVSDDFKMLLLQDINLSIDRHQNKRRKKVVRLFWGSGIAASLLVAAFALWFYQSTVVVRSDYAENQLVHLPDGSDVQLNANSTLTYRRAINWLSQRAVKLEGEAYFKVKHINVNQKQIKRGELFIVITKNARVQVLGTEFNVKERHNQTNITLVTGKIQVSATQSSKQYILKPGTFIEFGPNGRLSASAQTLNSSTAWLSGKIVVNQTSVNEILREFEDLYGYTVILDSPALGNKKIDGTISIKSEESLLFTLKNILNVEIKKEGKTIYLKNR</sequence>
<dbReference type="EMBL" id="SLWO01000002">
    <property type="protein sequence ID" value="TCO28836.1"/>
    <property type="molecule type" value="Genomic_DNA"/>
</dbReference>
<evidence type="ECO:0000313" key="5">
    <source>
        <dbReference type="EMBL" id="TCO28836.1"/>
    </source>
</evidence>
<dbReference type="GO" id="GO:0016989">
    <property type="term" value="F:sigma factor antagonist activity"/>
    <property type="evidence" value="ECO:0007669"/>
    <property type="project" value="TreeGrafter"/>
</dbReference>
<dbReference type="Gene3D" id="2.60.120.1440">
    <property type="match status" value="1"/>
</dbReference>
<feature type="transmembrane region" description="Helical" evidence="1">
    <location>
        <begin position="97"/>
        <end position="117"/>
    </location>
</feature>
<dbReference type="PIRSF" id="PIRSF018266">
    <property type="entry name" value="FecR"/>
    <property type="match status" value="1"/>
</dbReference>
<evidence type="ECO:0000259" key="3">
    <source>
        <dbReference type="Pfam" id="PF16344"/>
    </source>
</evidence>
<organism evidence="5 6">
    <name type="scientific">Pedobacter psychrotolerans</name>
    <dbReference type="NCBI Taxonomy" id="1843235"/>
    <lineage>
        <taxon>Bacteria</taxon>
        <taxon>Pseudomonadati</taxon>
        <taxon>Bacteroidota</taxon>
        <taxon>Sphingobacteriia</taxon>
        <taxon>Sphingobacteriales</taxon>
        <taxon>Sphingobacteriaceae</taxon>
        <taxon>Pedobacter</taxon>
    </lineage>
</organism>
<comment type="caution">
    <text evidence="5">The sequence shown here is derived from an EMBL/GenBank/DDBJ whole genome shotgun (WGS) entry which is preliminary data.</text>
</comment>
<dbReference type="InterPro" id="IPR012373">
    <property type="entry name" value="Ferrdict_sens_TM"/>
</dbReference>
<reference evidence="4" key="1">
    <citation type="journal article" date="2014" name="Int. J. Syst. Evol. Microbiol.">
        <title>Complete genome of a new Firmicutes species belonging to the dominant human colonic microbiota ('Ruminococcus bicirculans') reveals two chromosomes and a selective capacity to utilize plant glucans.</title>
        <authorList>
            <consortium name="NISC Comparative Sequencing Program"/>
            <person name="Wegmann U."/>
            <person name="Louis P."/>
            <person name="Goesmann A."/>
            <person name="Henrissat B."/>
            <person name="Duncan S.H."/>
            <person name="Flint H.J."/>
        </authorList>
    </citation>
    <scope>NUCLEOTIDE SEQUENCE</scope>
    <source>
        <strain evidence="4">CGMCC 1.15644</strain>
    </source>
</reference>
<keyword evidence="7" id="KW-1185">Reference proteome</keyword>
<dbReference type="AlphaFoldDB" id="A0A4R2HJ83"/>
<dbReference type="Pfam" id="PF04773">
    <property type="entry name" value="FecR"/>
    <property type="match status" value="1"/>
</dbReference>
<dbReference type="EMBL" id="BMJO01000003">
    <property type="protein sequence ID" value="GGE52136.1"/>
    <property type="molecule type" value="Genomic_DNA"/>
</dbReference>
<name>A0A4R2HJ83_9SPHI</name>
<accession>A0A4R2HJ83</accession>
<evidence type="ECO:0000259" key="2">
    <source>
        <dbReference type="Pfam" id="PF04773"/>
    </source>
</evidence>
<protein>
    <submittedName>
        <fullName evidence="4">Anti-sigma factor</fullName>
    </submittedName>
    <submittedName>
        <fullName evidence="5">FecR family protein</fullName>
    </submittedName>
</protein>
<keyword evidence="1" id="KW-0812">Transmembrane</keyword>
<dbReference type="Proteomes" id="UP000622648">
    <property type="component" value="Unassembled WGS sequence"/>
</dbReference>
<dbReference type="PANTHER" id="PTHR30273:SF2">
    <property type="entry name" value="PROTEIN FECR"/>
    <property type="match status" value="1"/>
</dbReference>
<evidence type="ECO:0000313" key="7">
    <source>
        <dbReference type="Proteomes" id="UP000622648"/>
    </source>
</evidence>
<keyword evidence="1" id="KW-0472">Membrane</keyword>
<feature type="domain" description="FecR protein" evidence="2">
    <location>
        <begin position="124"/>
        <end position="223"/>
    </location>
</feature>
<dbReference type="InterPro" id="IPR032508">
    <property type="entry name" value="FecR_C"/>
</dbReference>
<dbReference type="RefSeq" id="WP_132529878.1">
    <property type="nucleotide sequence ID" value="NZ_BMJO01000003.1"/>
</dbReference>
<dbReference type="Pfam" id="PF16344">
    <property type="entry name" value="FecR_C"/>
    <property type="match status" value="1"/>
</dbReference>
<reference evidence="7" key="2">
    <citation type="journal article" date="2019" name="Int. J. Syst. Evol. Microbiol.">
        <title>The Global Catalogue of Microorganisms (GCM) 10K type strain sequencing project: providing services to taxonomists for standard genome sequencing and annotation.</title>
        <authorList>
            <consortium name="The Broad Institute Genomics Platform"/>
            <consortium name="The Broad Institute Genome Sequencing Center for Infectious Disease"/>
            <person name="Wu L."/>
            <person name="Ma J."/>
        </authorList>
    </citation>
    <scope>NUCLEOTIDE SEQUENCE [LARGE SCALE GENOMIC DNA]</scope>
    <source>
        <strain evidence="7">CGMCC 1.15644</strain>
    </source>
</reference>
<dbReference type="Gene3D" id="3.55.50.30">
    <property type="match status" value="1"/>
</dbReference>
<evidence type="ECO:0000313" key="4">
    <source>
        <dbReference type="EMBL" id="GGE52136.1"/>
    </source>
</evidence>
<dbReference type="InterPro" id="IPR006860">
    <property type="entry name" value="FecR"/>
</dbReference>
<evidence type="ECO:0000256" key="1">
    <source>
        <dbReference type="SAM" id="Phobius"/>
    </source>
</evidence>
<reference evidence="5 6" key="3">
    <citation type="submission" date="2019-03" db="EMBL/GenBank/DDBJ databases">
        <title>Genomic Encyclopedia of Type Strains, Phase IV (KMG-IV): sequencing the most valuable type-strain genomes for metagenomic binning, comparative biology and taxonomic classification.</title>
        <authorList>
            <person name="Goeker M."/>
        </authorList>
    </citation>
    <scope>NUCLEOTIDE SEQUENCE [LARGE SCALE GENOMIC DNA]</scope>
    <source>
        <strain evidence="5 6">DSM 103236</strain>
    </source>
</reference>
<feature type="domain" description="Protein FecR C-terminal" evidence="3">
    <location>
        <begin position="267"/>
        <end position="335"/>
    </location>
</feature>
<dbReference type="Proteomes" id="UP000295684">
    <property type="component" value="Unassembled WGS sequence"/>
</dbReference>
<dbReference type="PANTHER" id="PTHR30273">
    <property type="entry name" value="PERIPLASMIC SIGNAL SENSOR AND SIGMA FACTOR ACTIVATOR FECR-RELATED"/>
    <property type="match status" value="1"/>
</dbReference>
<dbReference type="OrthoDB" id="1523489at2"/>
<keyword evidence="1" id="KW-1133">Transmembrane helix</keyword>
<gene>
    <name evidence="5" type="ORF">EV200_102253</name>
    <name evidence="4" type="ORF">GCM10011413_18080</name>
</gene>
<proteinExistence type="predicted"/>
<reference evidence="4" key="4">
    <citation type="submission" date="2024-05" db="EMBL/GenBank/DDBJ databases">
        <authorList>
            <person name="Sun Q."/>
            <person name="Zhou Y."/>
        </authorList>
    </citation>
    <scope>NUCLEOTIDE SEQUENCE</scope>
    <source>
        <strain evidence="4">CGMCC 1.15644</strain>
    </source>
</reference>
<evidence type="ECO:0000313" key="6">
    <source>
        <dbReference type="Proteomes" id="UP000295684"/>
    </source>
</evidence>